<organism evidence="1 2">
    <name type="scientific">Heterorhabditis bacteriophora</name>
    <name type="common">Entomopathogenic nematode worm</name>
    <dbReference type="NCBI Taxonomy" id="37862"/>
    <lineage>
        <taxon>Eukaryota</taxon>
        <taxon>Metazoa</taxon>
        <taxon>Ecdysozoa</taxon>
        <taxon>Nematoda</taxon>
        <taxon>Chromadorea</taxon>
        <taxon>Rhabditida</taxon>
        <taxon>Rhabditina</taxon>
        <taxon>Rhabditomorpha</taxon>
        <taxon>Strongyloidea</taxon>
        <taxon>Heterorhabditidae</taxon>
        <taxon>Heterorhabditis</taxon>
    </lineage>
</organism>
<protein>
    <submittedName>
        <fullName evidence="2">Uncharacterized protein</fullName>
    </submittedName>
</protein>
<dbReference type="AlphaFoldDB" id="A0A1I7X7Q0"/>
<sequence length="134" mass="14939">MLLTLDTSFPDVPTSAKWDLSQNLHILCCIHSSLYEVRQSDAVDIGSIPINDIPTAIIDRQHLGPPRPIAPAVDGSTRLTPKQKVIMKNGCAQIVQLAGALNFYFSEILGTTSDWRMFSSSEEVVWQYLWLLLP</sequence>
<name>A0A1I7X7Q0_HETBA</name>
<reference evidence="2" key="1">
    <citation type="submission" date="2016-11" db="UniProtKB">
        <authorList>
            <consortium name="WormBaseParasite"/>
        </authorList>
    </citation>
    <scope>IDENTIFICATION</scope>
</reference>
<keyword evidence="1" id="KW-1185">Reference proteome</keyword>
<evidence type="ECO:0000313" key="2">
    <source>
        <dbReference type="WBParaSite" id="Hba_13652"/>
    </source>
</evidence>
<dbReference type="WBParaSite" id="Hba_13652">
    <property type="protein sequence ID" value="Hba_13652"/>
    <property type="gene ID" value="Hba_13652"/>
</dbReference>
<evidence type="ECO:0000313" key="1">
    <source>
        <dbReference type="Proteomes" id="UP000095283"/>
    </source>
</evidence>
<accession>A0A1I7X7Q0</accession>
<proteinExistence type="predicted"/>
<dbReference type="Proteomes" id="UP000095283">
    <property type="component" value="Unplaced"/>
</dbReference>